<gene>
    <name evidence="1" type="ORF">SAMN05444390_10287</name>
</gene>
<sequence length="69" mass="7775">MDYKLLAIRNGVRLLSTGDTFTLSNALPFPDLFDAELIDLLPIHSDQRLIAVVADTIYRMLIEQQQISA</sequence>
<dbReference type="OrthoDB" id="9858836at2"/>
<dbReference type="Proteomes" id="UP000236745">
    <property type="component" value="Unassembled WGS sequence"/>
</dbReference>
<accession>A0A1H6AMJ7</accession>
<organism evidence="1 2">
    <name type="scientific">Marinobacterium lutimaris</name>
    <dbReference type="NCBI Taxonomy" id="568106"/>
    <lineage>
        <taxon>Bacteria</taxon>
        <taxon>Pseudomonadati</taxon>
        <taxon>Pseudomonadota</taxon>
        <taxon>Gammaproteobacteria</taxon>
        <taxon>Oceanospirillales</taxon>
        <taxon>Oceanospirillaceae</taxon>
        <taxon>Marinobacterium</taxon>
    </lineage>
</organism>
<evidence type="ECO:0000313" key="2">
    <source>
        <dbReference type="Proteomes" id="UP000236745"/>
    </source>
</evidence>
<dbReference type="AlphaFoldDB" id="A0A1H6AMJ7"/>
<name>A0A1H6AMJ7_9GAMM</name>
<evidence type="ECO:0000313" key="1">
    <source>
        <dbReference type="EMBL" id="SEG49265.1"/>
    </source>
</evidence>
<proteinExistence type="predicted"/>
<reference evidence="1 2" key="1">
    <citation type="submission" date="2016-10" db="EMBL/GenBank/DDBJ databases">
        <authorList>
            <person name="de Groot N.N."/>
        </authorList>
    </citation>
    <scope>NUCLEOTIDE SEQUENCE [LARGE SCALE GENOMIC DNA]</scope>
    <source>
        <strain evidence="1 2">DSM 22012</strain>
    </source>
</reference>
<dbReference type="RefSeq" id="WP_104003199.1">
    <property type="nucleotide sequence ID" value="NZ_FNVQ01000002.1"/>
</dbReference>
<dbReference type="EMBL" id="FNVQ01000002">
    <property type="protein sequence ID" value="SEG49265.1"/>
    <property type="molecule type" value="Genomic_DNA"/>
</dbReference>
<protein>
    <submittedName>
        <fullName evidence="1">Uncharacterized protein</fullName>
    </submittedName>
</protein>
<keyword evidence="2" id="KW-1185">Reference proteome</keyword>